<evidence type="ECO:0000256" key="2">
    <source>
        <dbReference type="ARBA" id="ARBA00022801"/>
    </source>
</evidence>
<gene>
    <name evidence="8" type="ORF">EHV15_19430</name>
</gene>
<dbReference type="Gene3D" id="3.20.20.80">
    <property type="entry name" value="Glycosidases"/>
    <property type="match status" value="1"/>
</dbReference>
<dbReference type="InterPro" id="IPR031330">
    <property type="entry name" value="Gly_Hdrlase_35_cat"/>
</dbReference>
<feature type="domain" description="Glycoside hydrolase 35 catalytic" evidence="6">
    <location>
        <begin position="42"/>
        <end position="382"/>
    </location>
</feature>
<dbReference type="InterPro" id="IPR001944">
    <property type="entry name" value="Glycoside_Hdrlase_35"/>
</dbReference>
<reference evidence="8 9" key="1">
    <citation type="submission" date="2018-11" db="EMBL/GenBank/DDBJ databases">
        <title>Genome sequencing of Paenibacillus sp. KCOM 3021 (= ChDC PVNT-B20).</title>
        <authorList>
            <person name="Kook J.-K."/>
            <person name="Park S.-N."/>
            <person name="Lim Y.K."/>
        </authorList>
    </citation>
    <scope>NUCLEOTIDE SEQUENCE [LARGE SCALE GENOMIC DNA]</scope>
    <source>
        <strain evidence="8 9">KCOM 3021</strain>
    </source>
</reference>
<accession>A0A3P3U5I8</accession>
<comment type="caution">
    <text evidence="8">The sequence shown here is derived from an EMBL/GenBank/DDBJ whole genome shotgun (WGS) entry which is preliminary data.</text>
</comment>
<dbReference type="Proteomes" id="UP000267017">
    <property type="component" value="Unassembled WGS sequence"/>
</dbReference>
<evidence type="ECO:0000256" key="4">
    <source>
        <dbReference type="RuleBase" id="RU000675"/>
    </source>
</evidence>
<evidence type="ECO:0000259" key="6">
    <source>
        <dbReference type="Pfam" id="PF01301"/>
    </source>
</evidence>
<dbReference type="AlphaFoldDB" id="A0A3P3U5I8"/>
<evidence type="ECO:0000256" key="5">
    <source>
        <dbReference type="RuleBase" id="RU003679"/>
    </source>
</evidence>
<comment type="catalytic activity">
    <reaction evidence="4">
        <text>Hydrolysis of terminal non-reducing beta-D-galactose residues in beta-D-galactosides.</text>
        <dbReference type="EC" id="3.2.1.23"/>
    </reaction>
</comment>
<dbReference type="RefSeq" id="WP_128632647.1">
    <property type="nucleotide sequence ID" value="NZ_RRCN01000001.1"/>
</dbReference>
<dbReference type="OrthoDB" id="9813184at2"/>
<dbReference type="InterPro" id="IPR037110">
    <property type="entry name" value="Betagal_dom2_sf"/>
</dbReference>
<dbReference type="Gene3D" id="2.102.20.10">
    <property type="entry name" value="Beta-galactosidase, domain 2"/>
    <property type="match status" value="1"/>
</dbReference>
<proteinExistence type="inferred from homology"/>
<dbReference type="GO" id="GO:0005975">
    <property type="term" value="P:carbohydrate metabolic process"/>
    <property type="evidence" value="ECO:0007669"/>
    <property type="project" value="InterPro"/>
</dbReference>
<dbReference type="InterPro" id="IPR018954">
    <property type="entry name" value="Betagal_dom2"/>
</dbReference>
<dbReference type="PANTHER" id="PTHR23421">
    <property type="entry name" value="BETA-GALACTOSIDASE RELATED"/>
    <property type="match status" value="1"/>
</dbReference>
<sequence>MTNTSKLSLIDAPQAEITPGKLGHKGGSNPKGESFGFTNFYMTRNGKPFIPVVGEFHFSRFSYLQWEEELLKMKAGGVHIVATYVFWNYHEEEEGVFDWSGSRNLRHFVDLCAKLDYPLILRIGPFCHGEVRNGGIPDWVFAKPLELRSNDPAYLQLARKLYREISKQIKGTMYQEGGPVIAVQLENEYMHSNAPNEAWGYTHGKFMTSGTEGTAHLAELRRIAEEAGIHPLFFTVTAWGGAAVPKEDFLPMLAGYAYTSWLPDQPASREFLYRDLHAVPMEPVDFDTRQYPVAYCEMAGGMQVSYKARPFVPAESIEAMTLVKLASGSNMLGYYMYHGGSNPIGKKTYMNEQFLPKITYDYQSPLGEFGRIRDSYDRIRSLSLFMETFGDCLAPMVTVLPEGQPDLDVLDTETLRWCVRQAEGRGFVFLNNFQDCVTMPDRTFRIELETSRGPVALPYEGEAVLASGTGAVLPFHLDLHGVSLISATAQLLTEVTTDEEQVVFFYAHTGLSPEYVVDKSSITNLATDDGTIKDHGQVYVVTPDAGKNGGVIFQTIEGKQVRFVTLTREQALQTYRLELWGQQTIVVSNCPLTVHNDQLVCTSKGKHSLDVSFFPAPLYEVHATAGQLGTAQMEGIFSKYALQLPEYKPEMTIAKPAEKTAVLEISPEWPAHVDDVWLEIDYDGDVAEAFLGGTLLTDNIHFGQTWHIGLKSSYNQLEKDKLHLSITPLRKGTVHTYINQAQIEVFEGVEIAVFHRIEAVPQYRTSLIALKK</sequence>
<evidence type="ECO:0000259" key="7">
    <source>
        <dbReference type="Pfam" id="PF10435"/>
    </source>
</evidence>
<keyword evidence="3 4" id="KW-0326">Glycosidase</keyword>
<dbReference type="Pfam" id="PF01301">
    <property type="entry name" value="Glyco_hydro_35"/>
    <property type="match status" value="1"/>
</dbReference>
<evidence type="ECO:0000313" key="8">
    <source>
        <dbReference type="EMBL" id="RRJ64849.1"/>
    </source>
</evidence>
<dbReference type="InterPro" id="IPR017853">
    <property type="entry name" value="GH"/>
</dbReference>
<evidence type="ECO:0000313" key="9">
    <source>
        <dbReference type="Proteomes" id="UP000267017"/>
    </source>
</evidence>
<dbReference type="Pfam" id="PF10435">
    <property type="entry name" value="BetaGal_dom2"/>
    <property type="match status" value="1"/>
</dbReference>
<dbReference type="SUPFAM" id="SSF51011">
    <property type="entry name" value="Glycosyl hydrolase domain"/>
    <property type="match status" value="1"/>
</dbReference>
<dbReference type="PROSITE" id="PS01182">
    <property type="entry name" value="GLYCOSYL_HYDROL_F35"/>
    <property type="match status" value="1"/>
</dbReference>
<dbReference type="GO" id="GO:0004565">
    <property type="term" value="F:beta-galactosidase activity"/>
    <property type="evidence" value="ECO:0007669"/>
    <property type="project" value="UniProtKB-EC"/>
</dbReference>
<feature type="domain" description="Beta-galactosidase" evidence="7">
    <location>
        <begin position="435"/>
        <end position="571"/>
    </location>
</feature>
<name>A0A3P3U5I8_9BACL</name>
<dbReference type="EMBL" id="RRCN01000001">
    <property type="protein sequence ID" value="RRJ64849.1"/>
    <property type="molecule type" value="Genomic_DNA"/>
</dbReference>
<dbReference type="InterPro" id="IPR019801">
    <property type="entry name" value="Glyco_hydro_35_CS"/>
</dbReference>
<keyword evidence="2 4" id="KW-0378">Hydrolase</keyword>
<evidence type="ECO:0000256" key="3">
    <source>
        <dbReference type="ARBA" id="ARBA00023295"/>
    </source>
</evidence>
<organism evidence="8 9">
    <name type="scientific">Paenibacillus oralis</name>
    <dbReference type="NCBI Taxonomy" id="2490856"/>
    <lineage>
        <taxon>Bacteria</taxon>
        <taxon>Bacillati</taxon>
        <taxon>Bacillota</taxon>
        <taxon>Bacilli</taxon>
        <taxon>Bacillales</taxon>
        <taxon>Paenibacillaceae</taxon>
        <taxon>Paenibacillus</taxon>
    </lineage>
</organism>
<keyword evidence="9" id="KW-1185">Reference proteome</keyword>
<evidence type="ECO:0000256" key="1">
    <source>
        <dbReference type="ARBA" id="ARBA00009809"/>
    </source>
</evidence>
<dbReference type="EC" id="3.2.1.23" evidence="4"/>
<dbReference type="PRINTS" id="PR00742">
    <property type="entry name" value="GLHYDRLASE35"/>
</dbReference>
<dbReference type="SUPFAM" id="SSF51445">
    <property type="entry name" value="(Trans)glycosidases"/>
    <property type="match status" value="1"/>
</dbReference>
<protein>
    <recommendedName>
        <fullName evidence="4">Beta-galactosidase</fullName>
        <ecNumber evidence="4">3.2.1.23</ecNumber>
    </recommendedName>
</protein>
<comment type="similarity">
    <text evidence="1 5">Belongs to the glycosyl hydrolase 35 family.</text>
</comment>